<evidence type="ECO:0000256" key="1">
    <source>
        <dbReference type="SAM" id="MobiDB-lite"/>
    </source>
</evidence>
<proteinExistence type="predicted"/>
<keyword evidence="3" id="KW-1185">Reference proteome</keyword>
<name>A0ABN9XCW6_9DINO</name>
<dbReference type="EMBL" id="CAUYUJ010020326">
    <property type="protein sequence ID" value="CAK0897399.1"/>
    <property type="molecule type" value="Genomic_DNA"/>
</dbReference>
<dbReference type="Proteomes" id="UP001189429">
    <property type="component" value="Unassembled WGS sequence"/>
</dbReference>
<sequence>MQRYSAKALLFRASGAEGSNCRFVFRREPSLNHCSLKTLACRAPFLRVLSLNRPKALGRRGTDEDAHQAQLRRSDSRAPSRRSTRRAHAPGMIIPRSSHSSLPTKSDQRPSASMAGAAGAAVSSSGAAAPPHYGAARRQQAAQSSAVLNGWKAAGQEALQSTSTCSSTLVHVPSLVMEKSSIGGTPRWERHWLRKRSSPHASQSSSSLHLDAPS</sequence>
<reference evidence="2" key="1">
    <citation type="submission" date="2023-10" db="EMBL/GenBank/DDBJ databases">
        <authorList>
            <person name="Chen Y."/>
            <person name="Shah S."/>
            <person name="Dougan E. K."/>
            <person name="Thang M."/>
            <person name="Chan C."/>
        </authorList>
    </citation>
    <scope>NUCLEOTIDE SEQUENCE [LARGE SCALE GENOMIC DNA]</scope>
</reference>
<protein>
    <submittedName>
        <fullName evidence="2">Uncharacterized protein</fullName>
    </submittedName>
</protein>
<comment type="caution">
    <text evidence="2">The sequence shown here is derived from an EMBL/GenBank/DDBJ whole genome shotgun (WGS) entry which is preliminary data.</text>
</comment>
<gene>
    <name evidence="2" type="ORF">PCOR1329_LOCUS75584</name>
</gene>
<evidence type="ECO:0000313" key="2">
    <source>
        <dbReference type="EMBL" id="CAK0897399.1"/>
    </source>
</evidence>
<feature type="compositionally biased region" description="Low complexity" evidence="1">
    <location>
        <begin position="199"/>
        <end position="214"/>
    </location>
</feature>
<feature type="region of interest" description="Disordered" evidence="1">
    <location>
        <begin position="193"/>
        <end position="214"/>
    </location>
</feature>
<evidence type="ECO:0000313" key="3">
    <source>
        <dbReference type="Proteomes" id="UP001189429"/>
    </source>
</evidence>
<accession>A0ABN9XCW6</accession>
<feature type="compositionally biased region" description="Basic residues" evidence="1">
    <location>
        <begin position="79"/>
        <end position="88"/>
    </location>
</feature>
<organism evidence="2 3">
    <name type="scientific">Prorocentrum cordatum</name>
    <dbReference type="NCBI Taxonomy" id="2364126"/>
    <lineage>
        <taxon>Eukaryota</taxon>
        <taxon>Sar</taxon>
        <taxon>Alveolata</taxon>
        <taxon>Dinophyceae</taxon>
        <taxon>Prorocentrales</taxon>
        <taxon>Prorocentraceae</taxon>
        <taxon>Prorocentrum</taxon>
    </lineage>
</organism>
<feature type="compositionally biased region" description="Basic and acidic residues" evidence="1">
    <location>
        <begin position="60"/>
        <end position="78"/>
    </location>
</feature>
<feature type="region of interest" description="Disordered" evidence="1">
    <location>
        <begin position="56"/>
        <end position="118"/>
    </location>
</feature>